<feature type="domain" description="PAC" evidence="7">
    <location>
        <begin position="78"/>
        <end position="129"/>
    </location>
</feature>
<feature type="non-terminal residue" evidence="8">
    <location>
        <position position="167"/>
    </location>
</feature>
<evidence type="ECO:0000259" key="6">
    <source>
        <dbReference type="PROSITE" id="PS50112"/>
    </source>
</evidence>
<feature type="non-terminal residue" evidence="8">
    <location>
        <position position="1"/>
    </location>
</feature>
<evidence type="ECO:0000259" key="7">
    <source>
        <dbReference type="PROSITE" id="PS50113"/>
    </source>
</evidence>
<accession>X1CXT1</accession>
<feature type="domain" description="PAS" evidence="6">
    <location>
        <begin position="41"/>
        <end position="76"/>
    </location>
</feature>
<dbReference type="AlphaFoldDB" id="X1CXT1"/>
<dbReference type="NCBIfam" id="TIGR00229">
    <property type="entry name" value="sensory_box"/>
    <property type="match status" value="1"/>
</dbReference>
<evidence type="ECO:0000256" key="2">
    <source>
        <dbReference type="ARBA" id="ARBA00012438"/>
    </source>
</evidence>
<name>X1CXT1_9ZZZZ</name>
<evidence type="ECO:0000313" key="8">
    <source>
        <dbReference type="EMBL" id="GAH13311.1"/>
    </source>
</evidence>
<dbReference type="InterPro" id="IPR013655">
    <property type="entry name" value="PAS_fold_3"/>
</dbReference>
<keyword evidence="4" id="KW-0808">Transferase</keyword>
<dbReference type="SUPFAM" id="SSF55785">
    <property type="entry name" value="PYP-like sensor domain (PAS domain)"/>
    <property type="match status" value="1"/>
</dbReference>
<dbReference type="Pfam" id="PF08447">
    <property type="entry name" value="PAS_3"/>
    <property type="match status" value="1"/>
</dbReference>
<evidence type="ECO:0000256" key="3">
    <source>
        <dbReference type="ARBA" id="ARBA00022553"/>
    </source>
</evidence>
<dbReference type="EMBL" id="BART01036672">
    <property type="protein sequence ID" value="GAH13311.1"/>
    <property type="molecule type" value="Genomic_DNA"/>
</dbReference>
<gene>
    <name evidence="8" type="ORF">S01H4_61728</name>
</gene>
<dbReference type="InterPro" id="IPR000700">
    <property type="entry name" value="PAS-assoc_C"/>
</dbReference>
<protein>
    <recommendedName>
        <fullName evidence="2">histidine kinase</fullName>
        <ecNumber evidence="2">2.7.13.3</ecNumber>
    </recommendedName>
</protein>
<comment type="catalytic activity">
    <reaction evidence="1">
        <text>ATP + protein L-histidine = ADP + protein N-phospho-L-histidine.</text>
        <dbReference type="EC" id="2.7.13.3"/>
    </reaction>
</comment>
<evidence type="ECO:0000256" key="4">
    <source>
        <dbReference type="ARBA" id="ARBA00022679"/>
    </source>
</evidence>
<dbReference type="EC" id="2.7.13.3" evidence="2"/>
<dbReference type="GO" id="GO:0004673">
    <property type="term" value="F:protein histidine kinase activity"/>
    <property type="evidence" value="ECO:0007669"/>
    <property type="project" value="UniProtKB-EC"/>
</dbReference>
<dbReference type="CDD" id="cd00130">
    <property type="entry name" value="PAS"/>
    <property type="match status" value="1"/>
</dbReference>
<keyword evidence="5" id="KW-0418">Kinase</keyword>
<comment type="caution">
    <text evidence="8">The sequence shown here is derived from an EMBL/GenBank/DDBJ whole genome shotgun (WGS) entry which is preliminary data.</text>
</comment>
<dbReference type="SMART" id="SM00086">
    <property type="entry name" value="PAC"/>
    <property type="match status" value="1"/>
</dbReference>
<dbReference type="Gene3D" id="3.30.450.20">
    <property type="entry name" value="PAS domain"/>
    <property type="match status" value="1"/>
</dbReference>
<dbReference type="PROSITE" id="PS50112">
    <property type="entry name" value="PAS"/>
    <property type="match status" value="1"/>
</dbReference>
<dbReference type="SMART" id="SM00091">
    <property type="entry name" value="PAS"/>
    <property type="match status" value="1"/>
</dbReference>
<dbReference type="InterPro" id="IPR001610">
    <property type="entry name" value="PAC"/>
</dbReference>
<dbReference type="PANTHER" id="PTHR43304">
    <property type="entry name" value="PHYTOCHROME-LIKE PROTEIN CPH1"/>
    <property type="match status" value="1"/>
</dbReference>
<dbReference type="InterPro" id="IPR000014">
    <property type="entry name" value="PAS"/>
</dbReference>
<keyword evidence="3" id="KW-0597">Phosphoprotein</keyword>
<reference evidence="8" key="1">
    <citation type="journal article" date="2014" name="Front. Microbiol.">
        <title>High frequency of phylogenetically diverse reductive dehalogenase-homologous genes in deep subseafloor sedimentary metagenomes.</title>
        <authorList>
            <person name="Kawai M."/>
            <person name="Futagami T."/>
            <person name="Toyoda A."/>
            <person name="Takaki Y."/>
            <person name="Nishi S."/>
            <person name="Hori S."/>
            <person name="Arai W."/>
            <person name="Tsubouchi T."/>
            <person name="Morono Y."/>
            <person name="Uchiyama I."/>
            <person name="Ito T."/>
            <person name="Fujiyama A."/>
            <person name="Inagaki F."/>
            <person name="Takami H."/>
        </authorList>
    </citation>
    <scope>NUCLEOTIDE SEQUENCE</scope>
    <source>
        <strain evidence="8">Expedition CK06-06</strain>
    </source>
</reference>
<dbReference type="PANTHER" id="PTHR43304:SF1">
    <property type="entry name" value="PAC DOMAIN-CONTAINING PROTEIN"/>
    <property type="match status" value="1"/>
</dbReference>
<dbReference type="InterPro" id="IPR035965">
    <property type="entry name" value="PAS-like_dom_sf"/>
</dbReference>
<organism evidence="8">
    <name type="scientific">marine sediment metagenome</name>
    <dbReference type="NCBI Taxonomy" id="412755"/>
    <lineage>
        <taxon>unclassified sequences</taxon>
        <taxon>metagenomes</taxon>
        <taxon>ecological metagenomes</taxon>
    </lineage>
</organism>
<dbReference type="InterPro" id="IPR052162">
    <property type="entry name" value="Sensor_kinase/Photoreceptor"/>
</dbReference>
<evidence type="ECO:0000256" key="5">
    <source>
        <dbReference type="ARBA" id="ARBA00022777"/>
    </source>
</evidence>
<dbReference type="PROSITE" id="PS50113">
    <property type="entry name" value="PAC"/>
    <property type="match status" value="1"/>
</dbReference>
<evidence type="ECO:0000256" key="1">
    <source>
        <dbReference type="ARBA" id="ARBA00000085"/>
    </source>
</evidence>
<proteinExistence type="predicted"/>
<sequence length="167" mass="19534">KISDSEEKFRYIIEHANDFVAIINKRFKFEYINEIPHYKGVGYLKDEMIGKSAVDFLHPDDHDKAVDLMKIGFKTGESNGEVRFKHKDGHCVWLEVKGRTFLTKNNEIKGILISRDITERKTAEKEHLESDLKLKKLNKELKRLVSISSIELIKSEEKYHNLFENSP</sequence>